<evidence type="ECO:0008006" key="4">
    <source>
        <dbReference type="Google" id="ProtNLM"/>
    </source>
</evidence>
<evidence type="ECO:0000313" key="2">
    <source>
        <dbReference type="EMBL" id="KAH7116111.1"/>
    </source>
</evidence>
<organism evidence="2 3">
    <name type="scientific">Dendryphion nanum</name>
    <dbReference type="NCBI Taxonomy" id="256645"/>
    <lineage>
        <taxon>Eukaryota</taxon>
        <taxon>Fungi</taxon>
        <taxon>Dikarya</taxon>
        <taxon>Ascomycota</taxon>
        <taxon>Pezizomycotina</taxon>
        <taxon>Dothideomycetes</taxon>
        <taxon>Pleosporomycetidae</taxon>
        <taxon>Pleosporales</taxon>
        <taxon>Torulaceae</taxon>
        <taxon>Dendryphion</taxon>
    </lineage>
</organism>
<feature type="chain" id="PRO_5040508292" description="Secreted protein" evidence="1">
    <location>
        <begin position="22"/>
        <end position="114"/>
    </location>
</feature>
<keyword evidence="1" id="KW-0732">Signal</keyword>
<protein>
    <recommendedName>
        <fullName evidence="4">Secreted protein</fullName>
    </recommendedName>
</protein>
<evidence type="ECO:0000256" key="1">
    <source>
        <dbReference type="SAM" id="SignalP"/>
    </source>
</evidence>
<comment type="caution">
    <text evidence="2">The sequence shown here is derived from an EMBL/GenBank/DDBJ whole genome shotgun (WGS) entry which is preliminary data.</text>
</comment>
<sequence length="114" mass="12110">MCLLQVTLLALTLQLCPVMVGCMLGIPSKLTAQADRRTILTYTHMSEGTFRIALWPLMTLSFATTKSGGCGCGCGAPVTSASIITSSSSAVSTIPLTGLPSVDRFFNFDLEKHH</sequence>
<reference evidence="2" key="1">
    <citation type="journal article" date="2021" name="Nat. Commun.">
        <title>Genetic determinants of endophytism in the Arabidopsis root mycobiome.</title>
        <authorList>
            <person name="Mesny F."/>
            <person name="Miyauchi S."/>
            <person name="Thiergart T."/>
            <person name="Pickel B."/>
            <person name="Atanasova L."/>
            <person name="Karlsson M."/>
            <person name="Huettel B."/>
            <person name="Barry K.W."/>
            <person name="Haridas S."/>
            <person name="Chen C."/>
            <person name="Bauer D."/>
            <person name="Andreopoulos W."/>
            <person name="Pangilinan J."/>
            <person name="LaButti K."/>
            <person name="Riley R."/>
            <person name="Lipzen A."/>
            <person name="Clum A."/>
            <person name="Drula E."/>
            <person name="Henrissat B."/>
            <person name="Kohler A."/>
            <person name="Grigoriev I.V."/>
            <person name="Martin F.M."/>
            <person name="Hacquard S."/>
        </authorList>
    </citation>
    <scope>NUCLEOTIDE SEQUENCE</scope>
    <source>
        <strain evidence="2">MPI-CAGE-CH-0243</strain>
    </source>
</reference>
<proteinExistence type="predicted"/>
<dbReference type="EMBL" id="JAGMWT010000015">
    <property type="protein sequence ID" value="KAH7116111.1"/>
    <property type="molecule type" value="Genomic_DNA"/>
</dbReference>
<dbReference type="AlphaFoldDB" id="A0A9P9DC50"/>
<feature type="signal peptide" evidence="1">
    <location>
        <begin position="1"/>
        <end position="21"/>
    </location>
</feature>
<evidence type="ECO:0000313" key="3">
    <source>
        <dbReference type="Proteomes" id="UP000700596"/>
    </source>
</evidence>
<dbReference type="Proteomes" id="UP000700596">
    <property type="component" value="Unassembled WGS sequence"/>
</dbReference>
<accession>A0A9P9DC50</accession>
<keyword evidence="3" id="KW-1185">Reference proteome</keyword>
<name>A0A9P9DC50_9PLEO</name>
<gene>
    <name evidence="2" type="ORF">B0J11DRAFT_117608</name>
</gene>